<dbReference type="GO" id="GO:0016020">
    <property type="term" value="C:membrane"/>
    <property type="evidence" value="ECO:0007669"/>
    <property type="project" value="UniProtKB-SubCell"/>
</dbReference>
<dbReference type="Pfam" id="PF04932">
    <property type="entry name" value="Wzy_C"/>
    <property type="match status" value="1"/>
</dbReference>
<evidence type="ECO:0000259" key="6">
    <source>
        <dbReference type="Pfam" id="PF04932"/>
    </source>
</evidence>
<evidence type="ECO:0000256" key="4">
    <source>
        <dbReference type="ARBA" id="ARBA00023136"/>
    </source>
</evidence>
<evidence type="ECO:0000256" key="2">
    <source>
        <dbReference type="ARBA" id="ARBA00022692"/>
    </source>
</evidence>
<keyword evidence="3 5" id="KW-1133">Transmembrane helix</keyword>
<organism evidence="7 8">
    <name type="scientific">Geothermobacter ehrlichii</name>
    <dbReference type="NCBI Taxonomy" id="213224"/>
    <lineage>
        <taxon>Bacteria</taxon>
        <taxon>Pseudomonadati</taxon>
        <taxon>Thermodesulfobacteriota</taxon>
        <taxon>Desulfuromonadia</taxon>
        <taxon>Desulfuromonadales</taxon>
        <taxon>Geothermobacteraceae</taxon>
        <taxon>Geothermobacter</taxon>
    </lineage>
</organism>
<evidence type="ECO:0000256" key="5">
    <source>
        <dbReference type="SAM" id="Phobius"/>
    </source>
</evidence>
<feature type="domain" description="O-antigen ligase-related" evidence="6">
    <location>
        <begin position="203"/>
        <end position="333"/>
    </location>
</feature>
<comment type="caution">
    <text evidence="7">The sequence shown here is derived from an EMBL/GenBank/DDBJ whole genome shotgun (WGS) entry which is preliminary data.</text>
</comment>
<name>A0A5D3WPB9_9BACT</name>
<feature type="transmembrane region" description="Helical" evidence="5">
    <location>
        <begin position="234"/>
        <end position="251"/>
    </location>
</feature>
<keyword evidence="4 5" id="KW-0472">Membrane</keyword>
<reference evidence="7 8" key="1">
    <citation type="submission" date="2019-07" db="EMBL/GenBank/DDBJ databases">
        <title>Genomic Encyclopedia of Type Strains, Phase IV (KMG-IV): sequencing the most valuable type-strain genomes for metagenomic binning, comparative biology and taxonomic classification.</title>
        <authorList>
            <person name="Goeker M."/>
        </authorList>
    </citation>
    <scope>NUCLEOTIDE SEQUENCE [LARGE SCALE GENOMIC DNA]</scope>
    <source>
        <strain evidence="7 8">SS015</strain>
    </source>
</reference>
<comment type="subcellular location">
    <subcellularLocation>
        <location evidence="1">Membrane</location>
        <topology evidence="1">Multi-pass membrane protein</topology>
    </subcellularLocation>
</comment>
<dbReference type="RefSeq" id="WP_148894245.1">
    <property type="nucleotide sequence ID" value="NZ_VNIB01000001.1"/>
</dbReference>
<dbReference type="InterPro" id="IPR051533">
    <property type="entry name" value="WaaL-like"/>
</dbReference>
<dbReference type="GO" id="GO:0016874">
    <property type="term" value="F:ligase activity"/>
    <property type="evidence" value="ECO:0007669"/>
    <property type="project" value="UniProtKB-KW"/>
</dbReference>
<proteinExistence type="predicted"/>
<evidence type="ECO:0000256" key="1">
    <source>
        <dbReference type="ARBA" id="ARBA00004141"/>
    </source>
</evidence>
<keyword evidence="2 5" id="KW-0812">Transmembrane</keyword>
<dbReference type="AlphaFoldDB" id="A0A5D3WPB9"/>
<keyword evidence="8" id="KW-1185">Reference proteome</keyword>
<feature type="transmembrane region" description="Helical" evidence="5">
    <location>
        <begin position="122"/>
        <end position="143"/>
    </location>
</feature>
<evidence type="ECO:0000256" key="3">
    <source>
        <dbReference type="ARBA" id="ARBA00022989"/>
    </source>
</evidence>
<sequence length="403" mass="45028">MDSGVFSLYSNFVSCPEKYVTVCIILMYVAILFWCVPWMMTSSIPVVLLIALFLLEKEALFAELRSYRTEIVLVLLILCLGVVFSWLPEKSVKGGYDFARGIVFFFPACILVRRYPEKVKSLFWPLLITAIIFFLAAAIWVYTQNFAVPRGFLKGLISCFRHYNAFGTCTALLAGLSLVGLLFHDGALAVRRLAWALPVAGMALTVVSGSRGSVVALLVAIAVTVGCRLKRGRLAWFLGGSTLLAFFLYLLQSGILGRLLPGWYRGGDFTSGRVLIFRSILDAVWEQGRWFGFGINSYRYLDVAQPLRYRLMLPHNVFLEAWFSLGIVGCLLAALLVARLLFRLHRRPVHGMLYYSGLAIVVFYLMRGLVDMKLFSQYYPAALAFGFGLMQGAGSPSSGRLEQ</sequence>
<keyword evidence="7" id="KW-0436">Ligase</keyword>
<dbReference type="Proteomes" id="UP000324159">
    <property type="component" value="Unassembled WGS sequence"/>
</dbReference>
<feature type="transmembrane region" description="Helical" evidence="5">
    <location>
        <begin position="163"/>
        <end position="183"/>
    </location>
</feature>
<evidence type="ECO:0000313" key="8">
    <source>
        <dbReference type="Proteomes" id="UP000324159"/>
    </source>
</evidence>
<evidence type="ECO:0000313" key="7">
    <source>
        <dbReference type="EMBL" id="TYP00057.1"/>
    </source>
</evidence>
<accession>A0A5D3WPB9</accession>
<dbReference type="PANTHER" id="PTHR37422">
    <property type="entry name" value="TEICHURONIC ACID BIOSYNTHESIS PROTEIN TUAE"/>
    <property type="match status" value="1"/>
</dbReference>
<feature type="transmembrane region" description="Helical" evidence="5">
    <location>
        <begin position="67"/>
        <end position="86"/>
    </location>
</feature>
<feature type="transmembrane region" description="Helical" evidence="5">
    <location>
        <begin position="195"/>
        <end position="222"/>
    </location>
</feature>
<dbReference type="InterPro" id="IPR007016">
    <property type="entry name" value="O-antigen_ligase-rel_domated"/>
</dbReference>
<feature type="transmembrane region" description="Helical" evidence="5">
    <location>
        <begin position="317"/>
        <end position="342"/>
    </location>
</feature>
<dbReference type="EMBL" id="VNIB01000001">
    <property type="protein sequence ID" value="TYP00057.1"/>
    <property type="molecule type" value="Genomic_DNA"/>
</dbReference>
<feature type="transmembrane region" description="Helical" evidence="5">
    <location>
        <begin position="25"/>
        <end position="55"/>
    </location>
</feature>
<feature type="transmembrane region" description="Helical" evidence="5">
    <location>
        <begin position="348"/>
        <end position="366"/>
    </location>
</feature>
<gene>
    <name evidence="7" type="ORF">EDC39_101217</name>
</gene>
<dbReference type="PANTHER" id="PTHR37422:SF13">
    <property type="entry name" value="LIPOPOLYSACCHARIDE BIOSYNTHESIS PROTEIN PA4999-RELATED"/>
    <property type="match status" value="1"/>
</dbReference>
<protein>
    <submittedName>
        <fullName evidence="7">O-antigen ligase</fullName>
    </submittedName>
</protein>